<evidence type="ECO:0000313" key="1">
    <source>
        <dbReference type="EMBL" id="PRY31781.1"/>
    </source>
</evidence>
<sequence>MKNYVMTSVLLGMLLTACSRNNEPAPTDSNNSMDKLHQQFHGKYKLVRSVSDMAVDLNMDGITSTDMTKEYYTLESTELRIDLRAGGLYTADDVFVFTQAWLEQYVYTPAGNWKGELVDYEKGARVDQVHQGSSYLFTLSTDRKSLYVQAGSNQSPDSAFRWVRPESVTVESDGRLTVVNKRRVYTSAGVKDIYITTLYQRYTMTT</sequence>
<dbReference type="AlphaFoldDB" id="A0A2T0SEG4"/>
<comment type="caution">
    <text evidence="1">The sequence shown here is derived from an EMBL/GenBank/DDBJ whole genome shotgun (WGS) entry which is preliminary data.</text>
</comment>
<dbReference type="RefSeq" id="WP_106139869.1">
    <property type="nucleotide sequence ID" value="NZ_PVTE01000022.1"/>
</dbReference>
<proteinExistence type="predicted"/>
<reference evidence="1 2" key="1">
    <citation type="submission" date="2018-03" db="EMBL/GenBank/DDBJ databases">
        <title>Genomic Encyclopedia of Archaeal and Bacterial Type Strains, Phase II (KMG-II): from individual species to whole genera.</title>
        <authorList>
            <person name="Goeker M."/>
        </authorList>
    </citation>
    <scope>NUCLEOTIDE SEQUENCE [LARGE SCALE GENOMIC DNA]</scope>
    <source>
        <strain evidence="1 2">DSM 28354</strain>
    </source>
</reference>
<keyword evidence="2" id="KW-1185">Reference proteome</keyword>
<dbReference type="EMBL" id="PVTE01000022">
    <property type="protein sequence ID" value="PRY31781.1"/>
    <property type="molecule type" value="Genomic_DNA"/>
</dbReference>
<dbReference type="Proteomes" id="UP000238375">
    <property type="component" value="Unassembled WGS sequence"/>
</dbReference>
<protein>
    <submittedName>
        <fullName evidence="1">Uncharacterized protein</fullName>
    </submittedName>
</protein>
<evidence type="ECO:0000313" key="2">
    <source>
        <dbReference type="Proteomes" id="UP000238375"/>
    </source>
</evidence>
<dbReference type="OrthoDB" id="1437849at2"/>
<dbReference type="PROSITE" id="PS51257">
    <property type="entry name" value="PROKAR_LIPOPROTEIN"/>
    <property type="match status" value="1"/>
</dbReference>
<gene>
    <name evidence="1" type="ORF">CLV58_12278</name>
</gene>
<accession>A0A2T0SEG4</accession>
<name>A0A2T0SEG4_9BACT</name>
<organism evidence="1 2">
    <name type="scientific">Spirosoma oryzae</name>
    <dbReference type="NCBI Taxonomy" id="1469603"/>
    <lineage>
        <taxon>Bacteria</taxon>
        <taxon>Pseudomonadati</taxon>
        <taxon>Bacteroidota</taxon>
        <taxon>Cytophagia</taxon>
        <taxon>Cytophagales</taxon>
        <taxon>Cytophagaceae</taxon>
        <taxon>Spirosoma</taxon>
    </lineage>
</organism>